<feature type="binding site" evidence="6">
    <location>
        <position position="87"/>
    </location>
    <ligand>
        <name>Mg(2+)</name>
        <dbReference type="ChEBI" id="CHEBI:18420"/>
        <label>1</label>
        <note>catalytic</note>
    </ligand>
</feature>
<dbReference type="InterPro" id="IPR000760">
    <property type="entry name" value="Inositol_monophosphatase-like"/>
</dbReference>
<dbReference type="InterPro" id="IPR051090">
    <property type="entry name" value="Inositol_monoP_superfamily"/>
</dbReference>
<evidence type="ECO:0000256" key="2">
    <source>
        <dbReference type="ARBA" id="ARBA00009759"/>
    </source>
</evidence>
<dbReference type="RefSeq" id="WP_010046881.1">
    <property type="nucleotide sequence ID" value="NZ_CP025958.1"/>
</dbReference>
<evidence type="ECO:0000256" key="1">
    <source>
        <dbReference type="ARBA" id="ARBA00001946"/>
    </source>
</evidence>
<dbReference type="Proteomes" id="UP000245802">
    <property type="component" value="Chromosome"/>
</dbReference>
<dbReference type="Gene3D" id="3.30.540.10">
    <property type="entry name" value="Fructose-1,6-Bisphosphatase, subunit A, domain 1"/>
    <property type="match status" value="1"/>
</dbReference>
<keyword evidence="8" id="KW-1185">Reference proteome</keyword>
<feature type="binding site" evidence="6">
    <location>
        <position position="67"/>
    </location>
    <ligand>
        <name>Mg(2+)</name>
        <dbReference type="ChEBI" id="CHEBI:18420"/>
        <label>1</label>
        <note>catalytic</note>
    </ligand>
</feature>
<dbReference type="PRINTS" id="PR00377">
    <property type="entry name" value="IMPHPHTASES"/>
</dbReference>
<dbReference type="GO" id="GO:0046854">
    <property type="term" value="P:phosphatidylinositol phosphate biosynthetic process"/>
    <property type="evidence" value="ECO:0007669"/>
    <property type="project" value="InterPro"/>
</dbReference>
<dbReference type="PROSITE" id="PS00630">
    <property type="entry name" value="IMP_2"/>
    <property type="match status" value="1"/>
</dbReference>
<dbReference type="InterPro" id="IPR020550">
    <property type="entry name" value="Inositol_monophosphatase_CS"/>
</dbReference>
<dbReference type="EMBL" id="CP025958">
    <property type="protein sequence ID" value="AWM36902.1"/>
    <property type="molecule type" value="Genomic_DNA"/>
</dbReference>
<feature type="binding site" evidence="6">
    <location>
        <position position="214"/>
    </location>
    <ligand>
        <name>Mg(2+)</name>
        <dbReference type="ChEBI" id="CHEBI:18420"/>
        <label>1</label>
        <note>catalytic</note>
    </ligand>
</feature>
<dbReference type="PANTHER" id="PTHR43200:SF4">
    <property type="entry name" value="PAP-SPECIFIC PHOSPHATASE, MITOCHONDRIAL-RELATED"/>
    <property type="match status" value="1"/>
</dbReference>
<feature type="binding site" evidence="6">
    <location>
        <position position="90"/>
    </location>
    <ligand>
        <name>Mg(2+)</name>
        <dbReference type="ChEBI" id="CHEBI:18420"/>
        <label>2</label>
    </ligand>
</feature>
<organism evidence="7 8">
    <name type="scientific">Gemmata obscuriglobus</name>
    <dbReference type="NCBI Taxonomy" id="114"/>
    <lineage>
        <taxon>Bacteria</taxon>
        <taxon>Pseudomonadati</taxon>
        <taxon>Planctomycetota</taxon>
        <taxon>Planctomycetia</taxon>
        <taxon>Gemmatales</taxon>
        <taxon>Gemmataceae</taxon>
        <taxon>Gemmata</taxon>
    </lineage>
</organism>
<dbReference type="Gene3D" id="3.40.190.80">
    <property type="match status" value="1"/>
</dbReference>
<reference evidence="7 8" key="1">
    <citation type="submission" date="2018-01" db="EMBL/GenBank/DDBJ databases">
        <title>G. obscuriglobus.</title>
        <authorList>
            <person name="Franke J."/>
            <person name="Blomberg W."/>
            <person name="Selmecki A."/>
        </authorList>
    </citation>
    <scope>NUCLEOTIDE SEQUENCE [LARGE SCALE GENOMIC DNA]</scope>
    <source>
        <strain evidence="7 8">DSM 5831</strain>
    </source>
</reference>
<dbReference type="InterPro" id="IPR020583">
    <property type="entry name" value="Inositol_monoP_metal-BS"/>
</dbReference>
<dbReference type="AlphaFoldDB" id="A0A2Z3GY02"/>
<gene>
    <name evidence="7" type="ORF">C1280_07630</name>
</gene>
<dbReference type="PANTHER" id="PTHR43200">
    <property type="entry name" value="PHOSPHATASE"/>
    <property type="match status" value="1"/>
</dbReference>
<accession>A0A2Z3GY02</accession>
<keyword evidence="4" id="KW-0378">Hydrolase</keyword>
<sequence length="269" mass="28671">MTDYSTELAAARHAAARASDFLRREYEAFTPIPDAPVSISTHADRASQELILGLLHEQFPGDALCAEESTPQFDGVAKSGKRTWVVDPIDGTRGFAKKVGQFSVMIGLLVDGLPVVGVVAEPVQQRITFARIGGGCWLQFGNEEPTRCQVSARAFDELVLVQSWAKTGMSPKPVRALAPKTVIETYSGGVKLACVARGDADVYANTYGTFADWDICAGHLLVTEAGGTVTFLNGAPVTYQAPEFKQTNGLLATNGLVHAQAVAALSRES</sequence>
<comment type="cofactor">
    <cofactor evidence="1 6">
        <name>Mg(2+)</name>
        <dbReference type="ChEBI" id="CHEBI:18420"/>
    </cofactor>
</comment>
<dbReference type="KEGG" id="gog:C1280_07630"/>
<evidence type="ECO:0000256" key="6">
    <source>
        <dbReference type="PIRSR" id="PIRSR600760-2"/>
    </source>
</evidence>
<proteinExistence type="inferred from homology"/>
<evidence type="ECO:0000256" key="5">
    <source>
        <dbReference type="ARBA" id="ARBA00022842"/>
    </source>
</evidence>
<evidence type="ECO:0000313" key="8">
    <source>
        <dbReference type="Proteomes" id="UP000245802"/>
    </source>
</evidence>
<feature type="binding site" evidence="6">
    <location>
        <position position="89"/>
    </location>
    <ligand>
        <name>Mg(2+)</name>
        <dbReference type="ChEBI" id="CHEBI:18420"/>
        <label>1</label>
        <note>catalytic</note>
    </ligand>
</feature>
<dbReference type="SUPFAM" id="SSF56655">
    <property type="entry name" value="Carbohydrate phosphatase"/>
    <property type="match status" value="1"/>
</dbReference>
<evidence type="ECO:0000256" key="4">
    <source>
        <dbReference type="ARBA" id="ARBA00022801"/>
    </source>
</evidence>
<evidence type="ECO:0000256" key="3">
    <source>
        <dbReference type="ARBA" id="ARBA00022723"/>
    </source>
</evidence>
<protein>
    <submittedName>
        <fullName evidence="7">3'(2'),5'-bisphosphate nucleotidase CysQ</fullName>
    </submittedName>
</protein>
<dbReference type="GO" id="GO:0046872">
    <property type="term" value="F:metal ion binding"/>
    <property type="evidence" value="ECO:0007669"/>
    <property type="project" value="UniProtKB-KW"/>
</dbReference>
<keyword evidence="3 6" id="KW-0479">Metal-binding</keyword>
<dbReference type="GO" id="GO:0008441">
    <property type="term" value="F:3'(2'),5'-bisphosphate nucleotidase activity"/>
    <property type="evidence" value="ECO:0007669"/>
    <property type="project" value="UniProtKB-EC"/>
</dbReference>
<dbReference type="Pfam" id="PF00459">
    <property type="entry name" value="Inositol_P"/>
    <property type="match status" value="1"/>
</dbReference>
<name>A0A2Z3GY02_9BACT</name>
<evidence type="ECO:0000313" key="7">
    <source>
        <dbReference type="EMBL" id="AWM36902.1"/>
    </source>
</evidence>
<comment type="similarity">
    <text evidence="2">Belongs to the inositol monophosphatase superfamily.</text>
</comment>
<keyword evidence="5 6" id="KW-0460">Magnesium</keyword>
<dbReference type="OrthoDB" id="9772456at2"/>
<dbReference type="PROSITE" id="PS00629">
    <property type="entry name" value="IMP_1"/>
    <property type="match status" value="1"/>
</dbReference>